<keyword evidence="7" id="KW-1185">Reference proteome</keyword>
<comment type="catalytic activity">
    <reaction evidence="4">
        <text>L-phenylalanyl-tRNA(Phe) + an N-terminal L-alpha-aminoacyl-[protein] = an N-terminal L-phenylalanyl-L-alpha-aminoacyl-[protein] + tRNA(Phe)</text>
        <dbReference type="Rhea" id="RHEA:43632"/>
        <dbReference type="Rhea" id="RHEA-COMP:9668"/>
        <dbReference type="Rhea" id="RHEA-COMP:9699"/>
        <dbReference type="Rhea" id="RHEA-COMP:10636"/>
        <dbReference type="Rhea" id="RHEA-COMP:10637"/>
        <dbReference type="ChEBI" id="CHEBI:78442"/>
        <dbReference type="ChEBI" id="CHEBI:78531"/>
        <dbReference type="ChEBI" id="CHEBI:78597"/>
        <dbReference type="ChEBI" id="CHEBI:83561"/>
        <dbReference type="EC" id="2.3.2.6"/>
    </reaction>
</comment>
<evidence type="ECO:0000256" key="3">
    <source>
        <dbReference type="ARBA" id="ARBA00023315"/>
    </source>
</evidence>
<dbReference type="GO" id="GO:0008914">
    <property type="term" value="F:leucyl-tRNA--protein transferase activity"/>
    <property type="evidence" value="ECO:0007669"/>
    <property type="project" value="UniProtKB-EC"/>
</dbReference>
<dbReference type="Gene3D" id="3.30.70.3550">
    <property type="entry name" value="Leucyl/phenylalanyl-tRNA-protein transferase, N-terminal domain"/>
    <property type="match status" value="1"/>
</dbReference>
<comment type="catalytic activity">
    <reaction evidence="4">
        <text>N-terminal L-lysyl-[protein] + L-leucyl-tRNA(Leu) = N-terminal L-leucyl-L-lysyl-[protein] + tRNA(Leu) + H(+)</text>
        <dbReference type="Rhea" id="RHEA:12340"/>
        <dbReference type="Rhea" id="RHEA-COMP:9613"/>
        <dbReference type="Rhea" id="RHEA-COMP:9622"/>
        <dbReference type="Rhea" id="RHEA-COMP:12670"/>
        <dbReference type="Rhea" id="RHEA-COMP:12671"/>
        <dbReference type="ChEBI" id="CHEBI:15378"/>
        <dbReference type="ChEBI" id="CHEBI:65249"/>
        <dbReference type="ChEBI" id="CHEBI:78442"/>
        <dbReference type="ChEBI" id="CHEBI:78494"/>
        <dbReference type="ChEBI" id="CHEBI:133043"/>
        <dbReference type="EC" id="2.3.2.6"/>
    </reaction>
</comment>
<dbReference type="PANTHER" id="PTHR30098:SF2">
    <property type="entry name" value="LEUCYL_PHENYLALANYL-TRNA--PROTEIN TRANSFERASE"/>
    <property type="match status" value="1"/>
</dbReference>
<comment type="similarity">
    <text evidence="4">Belongs to the L/F-transferase family.</text>
</comment>
<sequence>MQIPLLDQDHPQFPDPRGALTEPDGLLAVGGNLQPQTLFNAYRSAIFPWYQHDDPILWWSPATRCVLPPSQLHCSKSLRKTLRRNDYQITVNHAFSDVIRACSEPRDDHGGTWITEEMIAAYTQLHLRGKAHSLEVWLDSELIGGLYGVGVGSIFCGESMFSRRANASKIAMAHLCRWGLDCGLQLIDCQLANPHLASLGALSIERSAFLAELSLWRDKAFNWPLPSAAEQPTKLKFNW</sequence>
<evidence type="ECO:0000256" key="1">
    <source>
        <dbReference type="ARBA" id="ARBA00022490"/>
    </source>
</evidence>
<dbReference type="EMBL" id="CP103416">
    <property type="protein sequence ID" value="UVW33970.1"/>
    <property type="molecule type" value="Genomic_DNA"/>
</dbReference>
<dbReference type="PANTHER" id="PTHR30098">
    <property type="entry name" value="LEUCYL/PHENYLALANYL-TRNA--PROTEIN TRANSFERASE"/>
    <property type="match status" value="1"/>
</dbReference>
<keyword evidence="1 4" id="KW-0963">Cytoplasm</keyword>
<comment type="subcellular location">
    <subcellularLocation>
        <location evidence="4">Cytoplasm</location>
    </subcellularLocation>
</comment>
<dbReference type="InterPro" id="IPR042203">
    <property type="entry name" value="Leu/Phe-tRNA_Trfase_C"/>
</dbReference>
<dbReference type="Pfam" id="PF03588">
    <property type="entry name" value="Leu_Phe_trans"/>
    <property type="match status" value="1"/>
</dbReference>
<keyword evidence="2 4" id="KW-0808">Transferase</keyword>
<name>A0ABY5TJB9_9GAMM</name>
<reference evidence="6" key="1">
    <citation type="submission" date="2022-08" db="EMBL/GenBank/DDBJ databases">
        <title>Catabolic pathway analysis in culturable SAR92 clade bacteria reveals their overlooked roles in DMSP degradation in coastal seas.</title>
        <authorList>
            <person name="He X."/>
            <person name="Zhang X."/>
            <person name="Zhang Y."/>
        </authorList>
    </citation>
    <scope>NUCLEOTIDE SEQUENCE</scope>
    <source>
        <strain evidence="6">H455</strain>
    </source>
</reference>
<dbReference type="Proteomes" id="UP001059934">
    <property type="component" value="Chromosome"/>
</dbReference>
<evidence type="ECO:0000256" key="2">
    <source>
        <dbReference type="ARBA" id="ARBA00022679"/>
    </source>
</evidence>
<gene>
    <name evidence="4 6" type="primary">aat</name>
    <name evidence="6" type="ORF">NYF23_07950</name>
</gene>
<dbReference type="NCBIfam" id="TIGR00667">
    <property type="entry name" value="aat"/>
    <property type="match status" value="1"/>
</dbReference>
<evidence type="ECO:0000256" key="4">
    <source>
        <dbReference type="HAMAP-Rule" id="MF_00688"/>
    </source>
</evidence>
<proteinExistence type="inferred from homology"/>
<dbReference type="InterPro" id="IPR004616">
    <property type="entry name" value="Leu/Phe-tRNA_Trfase"/>
</dbReference>
<dbReference type="SUPFAM" id="SSF55729">
    <property type="entry name" value="Acyl-CoA N-acyltransferases (Nat)"/>
    <property type="match status" value="1"/>
</dbReference>
<organism evidence="6 7">
    <name type="scientific">SAR92 clade bacterium H455</name>
    <dbReference type="NCBI Taxonomy" id="2974818"/>
    <lineage>
        <taxon>Bacteria</taxon>
        <taxon>Pseudomonadati</taxon>
        <taxon>Pseudomonadota</taxon>
        <taxon>Gammaproteobacteria</taxon>
        <taxon>Cellvibrionales</taxon>
        <taxon>Porticoccaceae</taxon>
        <taxon>SAR92 clade</taxon>
    </lineage>
</organism>
<feature type="region of interest" description="Disordered" evidence="5">
    <location>
        <begin position="1"/>
        <end position="21"/>
    </location>
</feature>
<keyword evidence="3 4" id="KW-0012">Acyltransferase</keyword>
<dbReference type="InterPro" id="IPR016181">
    <property type="entry name" value="Acyl_CoA_acyltransferase"/>
</dbReference>
<protein>
    <recommendedName>
        <fullName evidence="4">Leucyl/phenylalanyl-tRNA--protein transferase</fullName>
        <ecNumber evidence="4">2.3.2.6</ecNumber>
    </recommendedName>
    <alternativeName>
        <fullName evidence="4">L/F-transferase</fullName>
    </alternativeName>
    <alternativeName>
        <fullName evidence="4">Leucyltransferase</fullName>
    </alternativeName>
    <alternativeName>
        <fullName evidence="4">Phenyalanyltransferase</fullName>
    </alternativeName>
</protein>
<evidence type="ECO:0000313" key="7">
    <source>
        <dbReference type="Proteomes" id="UP001059934"/>
    </source>
</evidence>
<evidence type="ECO:0000313" key="6">
    <source>
        <dbReference type="EMBL" id="UVW33970.1"/>
    </source>
</evidence>
<dbReference type="InterPro" id="IPR042221">
    <property type="entry name" value="Leu/Phe-tRNA_Trfase_N"/>
</dbReference>
<dbReference type="HAMAP" id="MF_00688">
    <property type="entry name" value="Leu_Phe_trans"/>
    <property type="match status" value="1"/>
</dbReference>
<accession>A0ABY5TJB9</accession>
<dbReference type="EC" id="2.3.2.6" evidence="4"/>
<dbReference type="Gene3D" id="3.40.630.70">
    <property type="entry name" value="Leucyl/phenylalanyl-tRNA-protein transferase, C-terminal domain"/>
    <property type="match status" value="1"/>
</dbReference>
<evidence type="ECO:0000256" key="5">
    <source>
        <dbReference type="SAM" id="MobiDB-lite"/>
    </source>
</evidence>
<comment type="catalytic activity">
    <reaction evidence="4">
        <text>N-terminal L-arginyl-[protein] + L-leucyl-tRNA(Leu) = N-terminal L-leucyl-L-arginyl-[protein] + tRNA(Leu) + H(+)</text>
        <dbReference type="Rhea" id="RHEA:50416"/>
        <dbReference type="Rhea" id="RHEA-COMP:9613"/>
        <dbReference type="Rhea" id="RHEA-COMP:9622"/>
        <dbReference type="Rhea" id="RHEA-COMP:12672"/>
        <dbReference type="Rhea" id="RHEA-COMP:12673"/>
        <dbReference type="ChEBI" id="CHEBI:15378"/>
        <dbReference type="ChEBI" id="CHEBI:64719"/>
        <dbReference type="ChEBI" id="CHEBI:78442"/>
        <dbReference type="ChEBI" id="CHEBI:78494"/>
        <dbReference type="ChEBI" id="CHEBI:133044"/>
        <dbReference type="EC" id="2.3.2.6"/>
    </reaction>
</comment>
<comment type="function">
    <text evidence="4">Functions in the N-end rule pathway of protein degradation where it conjugates Leu, Phe and, less efficiently, Met from aminoacyl-tRNAs to the N-termini of proteins containing an N-terminal arginine or lysine.</text>
</comment>